<name>A0AAD9NAC4_RIDPI</name>
<evidence type="ECO:0000256" key="2">
    <source>
        <dbReference type="ARBA" id="ARBA00021080"/>
    </source>
</evidence>
<organism evidence="8 9">
    <name type="scientific">Ridgeia piscesae</name>
    <name type="common">Tubeworm</name>
    <dbReference type="NCBI Taxonomy" id="27915"/>
    <lineage>
        <taxon>Eukaryota</taxon>
        <taxon>Metazoa</taxon>
        <taxon>Spiralia</taxon>
        <taxon>Lophotrochozoa</taxon>
        <taxon>Annelida</taxon>
        <taxon>Polychaeta</taxon>
        <taxon>Sedentaria</taxon>
        <taxon>Canalipalpata</taxon>
        <taxon>Sabellida</taxon>
        <taxon>Siboglinidae</taxon>
        <taxon>Ridgeia</taxon>
    </lineage>
</organism>
<dbReference type="InterPro" id="IPR000504">
    <property type="entry name" value="RRM_dom"/>
</dbReference>
<sequence length="235" mass="26390">MSTESLESWAPVLREYDPLLAGSIDGTLQEPHDRAILRALNAKYRPNKSVSGDAERTIFVGRLNHTTTEESLRRLCSECGRVSGVRVVRDIVTGTSKGYAFVEFVDETSARVAVKDLNGAVLDDVSLLVDFECCRTLKGWVPRRLGGGIGGKKESGQLRFGGRHRPFKMPYSVQQNRRGYVAGPRPFRGRDSGFQPGRESGRGVRQEERYRYDKTGYRRRDSEGVRSGGGYRERR</sequence>
<evidence type="ECO:0000256" key="6">
    <source>
        <dbReference type="SAM" id="MobiDB-lite"/>
    </source>
</evidence>
<dbReference type="InterPro" id="IPR051183">
    <property type="entry name" value="U1_U11-U12_snRNP_70-35kDa"/>
</dbReference>
<dbReference type="GO" id="GO:0017069">
    <property type="term" value="F:snRNA binding"/>
    <property type="evidence" value="ECO:0007669"/>
    <property type="project" value="TreeGrafter"/>
</dbReference>
<dbReference type="SUPFAM" id="SSF54928">
    <property type="entry name" value="RNA-binding domain, RBD"/>
    <property type="match status" value="1"/>
</dbReference>
<accession>A0AAD9NAC4</accession>
<dbReference type="GO" id="GO:0071011">
    <property type="term" value="C:precatalytic spliceosome"/>
    <property type="evidence" value="ECO:0007669"/>
    <property type="project" value="TreeGrafter"/>
</dbReference>
<evidence type="ECO:0000256" key="3">
    <source>
        <dbReference type="ARBA" id="ARBA00023242"/>
    </source>
</evidence>
<dbReference type="AlphaFoldDB" id="A0AAD9NAC4"/>
<feature type="compositionally biased region" description="Basic and acidic residues" evidence="6">
    <location>
        <begin position="199"/>
        <end position="224"/>
    </location>
</feature>
<keyword evidence="5" id="KW-0694">RNA-binding</keyword>
<dbReference type="PANTHER" id="PTHR13952">
    <property type="entry name" value="U1 SMALL NUCLEAR RIBONUCLEOPROTEIN 70 KD"/>
    <property type="match status" value="1"/>
</dbReference>
<dbReference type="PANTHER" id="PTHR13952:SF6">
    <property type="entry name" value="U11_U12 SMALL NUCLEAR RIBONUCLEOPROTEIN 35 KDA PROTEIN"/>
    <property type="match status" value="1"/>
</dbReference>
<dbReference type="Pfam" id="PF00076">
    <property type="entry name" value="RRM_1"/>
    <property type="match status" value="1"/>
</dbReference>
<evidence type="ECO:0000256" key="4">
    <source>
        <dbReference type="ARBA" id="ARBA00031739"/>
    </source>
</evidence>
<dbReference type="EMBL" id="JAODUO010001589">
    <property type="protein sequence ID" value="KAK2161318.1"/>
    <property type="molecule type" value="Genomic_DNA"/>
</dbReference>
<dbReference type="PROSITE" id="PS50102">
    <property type="entry name" value="RRM"/>
    <property type="match status" value="1"/>
</dbReference>
<feature type="region of interest" description="Disordered" evidence="6">
    <location>
        <begin position="171"/>
        <end position="235"/>
    </location>
</feature>
<evidence type="ECO:0000256" key="1">
    <source>
        <dbReference type="ARBA" id="ARBA00004123"/>
    </source>
</evidence>
<evidence type="ECO:0000313" key="8">
    <source>
        <dbReference type="EMBL" id="KAK2161318.1"/>
    </source>
</evidence>
<dbReference type="InterPro" id="IPR012677">
    <property type="entry name" value="Nucleotide-bd_a/b_plait_sf"/>
</dbReference>
<dbReference type="SMART" id="SM00360">
    <property type="entry name" value="RRM"/>
    <property type="match status" value="1"/>
</dbReference>
<evidence type="ECO:0000256" key="5">
    <source>
        <dbReference type="PROSITE-ProRule" id="PRU00176"/>
    </source>
</evidence>
<keyword evidence="9" id="KW-1185">Reference proteome</keyword>
<dbReference type="GO" id="GO:0003729">
    <property type="term" value="F:mRNA binding"/>
    <property type="evidence" value="ECO:0007669"/>
    <property type="project" value="TreeGrafter"/>
</dbReference>
<proteinExistence type="predicted"/>
<protein>
    <recommendedName>
        <fullName evidence="2">U11/U12 small nuclear ribonucleoprotein 35 kDa protein</fullName>
    </recommendedName>
    <alternativeName>
        <fullName evidence="4">U1 snRNP-binding protein homolog</fullName>
    </alternativeName>
</protein>
<evidence type="ECO:0000259" key="7">
    <source>
        <dbReference type="PROSITE" id="PS50102"/>
    </source>
</evidence>
<dbReference type="Gene3D" id="3.30.70.330">
    <property type="match status" value="1"/>
</dbReference>
<feature type="domain" description="RRM" evidence="7">
    <location>
        <begin position="56"/>
        <end position="131"/>
    </location>
</feature>
<reference evidence="8" key="1">
    <citation type="journal article" date="2023" name="Mol. Biol. Evol.">
        <title>Third-Generation Sequencing Reveals the Adaptive Role of the Epigenome in Three Deep-Sea Polychaetes.</title>
        <authorList>
            <person name="Perez M."/>
            <person name="Aroh O."/>
            <person name="Sun Y."/>
            <person name="Lan Y."/>
            <person name="Juniper S.K."/>
            <person name="Young C.R."/>
            <person name="Angers B."/>
            <person name="Qian P.Y."/>
        </authorList>
    </citation>
    <scope>NUCLEOTIDE SEQUENCE</scope>
    <source>
        <strain evidence="8">R07B-5</strain>
    </source>
</reference>
<dbReference type="FunFam" id="3.30.70.330:FF:000132">
    <property type="entry name" value="Small nuclear ribonucleoprotein U11/U12 subunit 35"/>
    <property type="match status" value="1"/>
</dbReference>
<dbReference type="GO" id="GO:0000398">
    <property type="term" value="P:mRNA splicing, via spliceosome"/>
    <property type="evidence" value="ECO:0007669"/>
    <property type="project" value="TreeGrafter"/>
</dbReference>
<keyword evidence="3" id="KW-0539">Nucleus</keyword>
<comment type="subcellular location">
    <subcellularLocation>
        <location evidence="1">Nucleus</location>
    </subcellularLocation>
</comment>
<dbReference type="InterPro" id="IPR035979">
    <property type="entry name" value="RBD_domain_sf"/>
</dbReference>
<feature type="compositionally biased region" description="Gly residues" evidence="6">
    <location>
        <begin position="226"/>
        <end position="235"/>
    </location>
</feature>
<dbReference type="Proteomes" id="UP001209878">
    <property type="component" value="Unassembled WGS sequence"/>
</dbReference>
<comment type="caution">
    <text evidence="8">The sequence shown here is derived from an EMBL/GenBank/DDBJ whole genome shotgun (WGS) entry which is preliminary data.</text>
</comment>
<evidence type="ECO:0000313" key="9">
    <source>
        <dbReference type="Proteomes" id="UP001209878"/>
    </source>
</evidence>
<gene>
    <name evidence="8" type="ORF">NP493_1591g00017</name>
</gene>